<comment type="caution">
    <text evidence="3">The sequence shown here is derived from an EMBL/GenBank/DDBJ whole genome shotgun (WGS) entry which is preliminary data.</text>
</comment>
<feature type="repeat" description="TPR" evidence="1">
    <location>
        <begin position="87"/>
        <end position="120"/>
    </location>
</feature>
<reference evidence="3 4" key="1">
    <citation type="journal article" date="2015" name="Microbiome">
        <title>Genomic resolution of linkages in carbon, nitrogen, and sulfur cycling among widespread estuary sediment bacteria.</title>
        <authorList>
            <person name="Baker B.J."/>
            <person name="Lazar C.S."/>
            <person name="Teske A.P."/>
            <person name="Dick G.J."/>
        </authorList>
    </citation>
    <scope>NUCLEOTIDE SEQUENCE [LARGE SCALE GENOMIC DNA]</scope>
    <source>
        <strain evidence="3">DG_78</strain>
    </source>
</reference>
<dbReference type="EMBL" id="LJNI01000115">
    <property type="protein sequence ID" value="KPJ71901.1"/>
    <property type="molecule type" value="Genomic_DNA"/>
</dbReference>
<dbReference type="Pfam" id="PF13432">
    <property type="entry name" value="TPR_16"/>
    <property type="match status" value="2"/>
</dbReference>
<dbReference type="SMART" id="SM00028">
    <property type="entry name" value="TPR"/>
    <property type="match status" value="5"/>
</dbReference>
<keyword evidence="2" id="KW-1133">Transmembrane helix</keyword>
<organism evidence="3 4">
    <name type="scientific">candidate division TA06 bacterium DG_78</name>
    <dbReference type="NCBI Taxonomy" id="1703772"/>
    <lineage>
        <taxon>Bacteria</taxon>
        <taxon>Bacteria division TA06</taxon>
    </lineage>
</organism>
<evidence type="ECO:0000256" key="1">
    <source>
        <dbReference type="PROSITE-ProRule" id="PRU00339"/>
    </source>
</evidence>
<keyword evidence="2" id="KW-0472">Membrane</keyword>
<dbReference type="PROSITE" id="PS50005">
    <property type="entry name" value="TPR"/>
    <property type="match status" value="3"/>
</dbReference>
<evidence type="ECO:0000256" key="2">
    <source>
        <dbReference type="SAM" id="Phobius"/>
    </source>
</evidence>
<accession>A0A0S7YAY3</accession>
<dbReference type="InterPro" id="IPR019734">
    <property type="entry name" value="TPR_rpt"/>
</dbReference>
<dbReference type="InterPro" id="IPR011990">
    <property type="entry name" value="TPR-like_helical_dom_sf"/>
</dbReference>
<dbReference type="AlphaFoldDB" id="A0A0S7YAY3"/>
<feature type="repeat" description="TPR" evidence="1">
    <location>
        <begin position="297"/>
        <end position="330"/>
    </location>
</feature>
<gene>
    <name evidence="3" type="ORF">AMJ52_08180</name>
</gene>
<dbReference type="PROSITE" id="PS51257">
    <property type="entry name" value="PROKAR_LIPOPROTEIN"/>
    <property type="match status" value="1"/>
</dbReference>
<evidence type="ECO:0000313" key="3">
    <source>
        <dbReference type="EMBL" id="KPJ71901.1"/>
    </source>
</evidence>
<dbReference type="SUPFAM" id="SSF48452">
    <property type="entry name" value="TPR-like"/>
    <property type="match status" value="2"/>
</dbReference>
<name>A0A0S7YAY3_UNCT6</name>
<feature type="repeat" description="TPR" evidence="1">
    <location>
        <begin position="124"/>
        <end position="157"/>
    </location>
</feature>
<keyword evidence="2" id="KW-0812">Transmembrane</keyword>
<proteinExistence type="predicted"/>
<dbReference type="Proteomes" id="UP000051012">
    <property type="component" value="Unassembled WGS sequence"/>
</dbReference>
<sequence length="460" mass="53654">MFKLVLYGNKEYQNLFSLRLGIKVVFCFIFLSSCAYFNTVYNAKNYYREGKKSVLHDTLKVDSEFFDKAIEKATLTIVKHPECRWVDDVLFIMGASYYYKGDYKRALEKLDFLLANYPESHFYDDGLYYKGLAYYKQQKYGSAIISLREAMESKPYRKKVMSALSYVYYRDGNYASLTDITQQLLQESLNLSRKRDVYRLLAEAQFVQNLYSDALESYNRLLDITRIEEDKRTLKLKIAEIYLELGEYELCRDFLAGEDDVEFKTLLGDLNVEIGEIEKAKEVYVEAAQSHLTDFAAEAYYKLAQLYENEDSLELAIAYYDSSTMRSPYSDYGAEAQKKTDVLNRILTLSNEIENVDRAQFLLAEIYFVDLGEPEKAIEGYQNVYENYPQSVWAPKALYAQLWITKNIIEDDSVAYLLAQNLLIKYPNTEYAMSTQKMLHDNLVTPDSIVEPEQKQELHE</sequence>
<dbReference type="Pfam" id="PF13174">
    <property type="entry name" value="TPR_6"/>
    <property type="match status" value="1"/>
</dbReference>
<protein>
    <recommendedName>
        <fullName evidence="5">Outer membrane lipoprotein BamD-like domain-containing protein</fullName>
    </recommendedName>
</protein>
<feature type="transmembrane region" description="Helical" evidence="2">
    <location>
        <begin position="20"/>
        <end position="41"/>
    </location>
</feature>
<evidence type="ECO:0000313" key="4">
    <source>
        <dbReference type="Proteomes" id="UP000051012"/>
    </source>
</evidence>
<evidence type="ECO:0008006" key="5">
    <source>
        <dbReference type="Google" id="ProtNLM"/>
    </source>
</evidence>
<dbReference type="Gene3D" id="1.25.40.10">
    <property type="entry name" value="Tetratricopeptide repeat domain"/>
    <property type="match status" value="4"/>
</dbReference>
<keyword evidence="1" id="KW-0802">TPR repeat</keyword>